<dbReference type="EMBL" id="CAJNOC010006788">
    <property type="protein sequence ID" value="CAF1085904.1"/>
    <property type="molecule type" value="Genomic_DNA"/>
</dbReference>
<organism evidence="2 3">
    <name type="scientific">Brachionus calyciflorus</name>
    <dbReference type="NCBI Taxonomy" id="104777"/>
    <lineage>
        <taxon>Eukaryota</taxon>
        <taxon>Metazoa</taxon>
        <taxon>Spiralia</taxon>
        <taxon>Gnathifera</taxon>
        <taxon>Rotifera</taxon>
        <taxon>Eurotatoria</taxon>
        <taxon>Monogononta</taxon>
        <taxon>Pseudotrocha</taxon>
        <taxon>Ploima</taxon>
        <taxon>Brachionidae</taxon>
        <taxon>Brachionus</taxon>
    </lineage>
</organism>
<gene>
    <name evidence="2" type="ORF">OXX778_LOCUS20425</name>
</gene>
<feature type="coiled-coil region" evidence="1">
    <location>
        <begin position="75"/>
        <end position="109"/>
    </location>
</feature>
<sequence>MTTPTEIKDKHYSNLESILDKNQRFNNTKTITETYISNDLVPKSLSKHFFPEPLFKDDNNYKDMFFNELIPKFQNEKLQFNLDFINSEIESLNQNISNEISNLEKIDTNVDSKIQILKEKISKRHDSHLKNGIEQN</sequence>
<accession>A0A814MXX7</accession>
<keyword evidence="3" id="KW-1185">Reference proteome</keyword>
<protein>
    <submittedName>
        <fullName evidence="2">Uncharacterized protein</fullName>
    </submittedName>
</protein>
<name>A0A814MXX7_9BILA</name>
<dbReference type="Proteomes" id="UP000663879">
    <property type="component" value="Unassembled WGS sequence"/>
</dbReference>
<keyword evidence="1" id="KW-0175">Coiled coil</keyword>
<evidence type="ECO:0000256" key="1">
    <source>
        <dbReference type="SAM" id="Coils"/>
    </source>
</evidence>
<reference evidence="2" key="1">
    <citation type="submission" date="2021-02" db="EMBL/GenBank/DDBJ databases">
        <authorList>
            <person name="Nowell W R."/>
        </authorList>
    </citation>
    <scope>NUCLEOTIDE SEQUENCE</scope>
    <source>
        <strain evidence="2">Ploen Becks lab</strain>
    </source>
</reference>
<evidence type="ECO:0000313" key="2">
    <source>
        <dbReference type="EMBL" id="CAF1085904.1"/>
    </source>
</evidence>
<dbReference type="AlphaFoldDB" id="A0A814MXX7"/>
<evidence type="ECO:0000313" key="3">
    <source>
        <dbReference type="Proteomes" id="UP000663879"/>
    </source>
</evidence>
<comment type="caution">
    <text evidence="2">The sequence shown here is derived from an EMBL/GenBank/DDBJ whole genome shotgun (WGS) entry which is preliminary data.</text>
</comment>
<proteinExistence type="predicted"/>